<keyword evidence="7" id="KW-0067">ATP-binding</keyword>
<dbReference type="HAMAP" id="MF_02075">
    <property type="entry name" value="Asp_tRNA_synth_type2"/>
    <property type="match status" value="1"/>
</dbReference>
<evidence type="ECO:0000256" key="3">
    <source>
        <dbReference type="ARBA" id="ARBA00012841"/>
    </source>
</evidence>
<dbReference type="InterPro" id="IPR004364">
    <property type="entry name" value="Aa-tRNA-synt_II"/>
</dbReference>
<dbReference type="PRINTS" id="PR01042">
    <property type="entry name" value="TRNASYNTHASP"/>
</dbReference>
<dbReference type="FunFam" id="3.30.930.10:FF:000013">
    <property type="entry name" value="Aspartate--tRNA ligase, cytoplasmic"/>
    <property type="match status" value="1"/>
</dbReference>
<keyword evidence="4" id="KW-0963">Cytoplasm</keyword>
<keyword evidence="5" id="KW-0436">Ligase</keyword>
<evidence type="ECO:0000256" key="9">
    <source>
        <dbReference type="ARBA" id="ARBA00023146"/>
    </source>
</evidence>
<dbReference type="Pfam" id="PF01336">
    <property type="entry name" value="tRNA_anti-codon"/>
    <property type="match status" value="1"/>
</dbReference>
<organism evidence="13 14">
    <name type="scientific">Brassica carinata</name>
    <name type="common">Ethiopian mustard</name>
    <name type="synonym">Abyssinian cabbage</name>
    <dbReference type="NCBI Taxonomy" id="52824"/>
    <lineage>
        <taxon>Eukaryota</taxon>
        <taxon>Viridiplantae</taxon>
        <taxon>Streptophyta</taxon>
        <taxon>Embryophyta</taxon>
        <taxon>Tracheophyta</taxon>
        <taxon>Spermatophyta</taxon>
        <taxon>Magnoliopsida</taxon>
        <taxon>eudicotyledons</taxon>
        <taxon>Gunneridae</taxon>
        <taxon>Pentapetalae</taxon>
        <taxon>rosids</taxon>
        <taxon>malvids</taxon>
        <taxon>Brassicales</taxon>
        <taxon>Brassicaceae</taxon>
        <taxon>Brassiceae</taxon>
        <taxon>Brassica</taxon>
    </lineage>
</organism>
<evidence type="ECO:0000256" key="8">
    <source>
        <dbReference type="ARBA" id="ARBA00022917"/>
    </source>
</evidence>
<dbReference type="GO" id="GO:0017101">
    <property type="term" value="C:aminoacyl-tRNA synthetase multienzyme complex"/>
    <property type="evidence" value="ECO:0007669"/>
    <property type="project" value="TreeGrafter"/>
</dbReference>
<dbReference type="InterPro" id="IPR004365">
    <property type="entry name" value="NA-bd_OB_tRNA"/>
</dbReference>
<evidence type="ECO:0000256" key="6">
    <source>
        <dbReference type="ARBA" id="ARBA00022741"/>
    </source>
</evidence>
<comment type="catalytic activity">
    <reaction evidence="11">
        <text>tRNA(Asp) + L-aspartate + ATP = L-aspartyl-tRNA(Asp) + AMP + diphosphate</text>
        <dbReference type="Rhea" id="RHEA:19649"/>
        <dbReference type="Rhea" id="RHEA-COMP:9660"/>
        <dbReference type="Rhea" id="RHEA-COMP:9678"/>
        <dbReference type="ChEBI" id="CHEBI:29991"/>
        <dbReference type="ChEBI" id="CHEBI:30616"/>
        <dbReference type="ChEBI" id="CHEBI:33019"/>
        <dbReference type="ChEBI" id="CHEBI:78442"/>
        <dbReference type="ChEBI" id="CHEBI:78516"/>
        <dbReference type="ChEBI" id="CHEBI:456215"/>
        <dbReference type="EC" id="6.1.1.12"/>
    </reaction>
</comment>
<dbReference type="InterPro" id="IPR006195">
    <property type="entry name" value="aa-tRNA-synth_II"/>
</dbReference>
<keyword evidence="6" id="KW-0547">Nucleotide-binding</keyword>
<evidence type="ECO:0000256" key="11">
    <source>
        <dbReference type="ARBA" id="ARBA00047904"/>
    </source>
</evidence>
<dbReference type="SUPFAM" id="SSF50249">
    <property type="entry name" value="Nucleic acid-binding proteins"/>
    <property type="match status" value="1"/>
</dbReference>
<dbReference type="EC" id="6.1.1.12" evidence="3"/>
<name>A0A8X7TYC4_BRACI</name>
<evidence type="ECO:0000313" key="14">
    <source>
        <dbReference type="Proteomes" id="UP000886595"/>
    </source>
</evidence>
<sequence length="474" mass="53828">MTTGKWREAVEGKKWTEVSDLVEEMAGSEVLIRGRVHTYRPQSSKVFVILRQSGCTVQCVAEQSNVGVNMIKYLKQLSYESFVDVIGVVVVPKDPVKGTTQKVEIQVRKVYYVNRALERLPLGVEDAARSEADIEKSLETGTPAVRVNQDTRLNNRVVDIRTPANQAIVSIGCQFENFFRGNLLSMGFVSIHTPKLLAGSSEGGYAVFRLDYKGQPACLADWPQLHKQMAICGDLRHVFVVGPVFRAEDSFTHRHLCEFVGLDAEMEIYKDYSEIMDLVDELFVFMFTELNEKCKKELEAVGKQYPFEPLKVNPICSIKKGFCSRYQTYRTGVEVDPLGDLNTESERKLGQLVLEKYKTEFYILHRFPTAVRPFYTMPCADNPLYSNSFDVFIRCEEIMSGGQRVHVPEVMEKRARECGIDVKTISTYIDSFKYGAPPHGGFRVGLERVVMLFCALNNIRKTSLFPRDPQRLSP</sequence>
<comment type="similarity">
    <text evidence="2">Belongs to the class-II aminoacyl-tRNA synthetase family. Type 2 subfamily.</text>
</comment>
<keyword evidence="8" id="KW-0648">Protein biosynthesis</keyword>
<evidence type="ECO:0000256" key="5">
    <source>
        <dbReference type="ARBA" id="ARBA00022598"/>
    </source>
</evidence>
<dbReference type="PANTHER" id="PTHR43450:SF1">
    <property type="entry name" value="ASPARTATE--TRNA LIGASE, CYTOPLASMIC"/>
    <property type="match status" value="1"/>
</dbReference>
<dbReference type="GO" id="GO:0004815">
    <property type="term" value="F:aspartate-tRNA ligase activity"/>
    <property type="evidence" value="ECO:0007669"/>
    <property type="project" value="UniProtKB-EC"/>
</dbReference>
<evidence type="ECO:0000256" key="10">
    <source>
        <dbReference type="ARBA" id="ARBA00033155"/>
    </source>
</evidence>
<dbReference type="SUPFAM" id="SSF55681">
    <property type="entry name" value="Class II aaRS and biotin synthetases"/>
    <property type="match status" value="1"/>
</dbReference>
<dbReference type="EMBL" id="JAAMPC010000015">
    <property type="protein sequence ID" value="KAG2257896.1"/>
    <property type="molecule type" value="Genomic_DNA"/>
</dbReference>
<dbReference type="GO" id="GO:0006422">
    <property type="term" value="P:aspartyl-tRNA aminoacylation"/>
    <property type="evidence" value="ECO:0007669"/>
    <property type="project" value="InterPro"/>
</dbReference>
<dbReference type="CDD" id="cd00776">
    <property type="entry name" value="AsxRS_core"/>
    <property type="match status" value="1"/>
</dbReference>
<dbReference type="OrthoDB" id="372395at2759"/>
<dbReference type="InterPro" id="IPR045864">
    <property type="entry name" value="aa-tRNA-synth_II/BPL/LPL"/>
</dbReference>
<evidence type="ECO:0000256" key="2">
    <source>
        <dbReference type="ARBA" id="ARBA00005312"/>
    </source>
</evidence>
<dbReference type="Gene3D" id="3.30.930.10">
    <property type="entry name" value="Bira Bifunctional Protein, Domain 2"/>
    <property type="match status" value="1"/>
</dbReference>
<dbReference type="Pfam" id="PF00152">
    <property type="entry name" value="tRNA-synt_2"/>
    <property type="match status" value="1"/>
</dbReference>
<keyword evidence="14" id="KW-1185">Reference proteome</keyword>
<dbReference type="NCBIfam" id="NF003483">
    <property type="entry name" value="PRK05159.1"/>
    <property type="match status" value="1"/>
</dbReference>
<evidence type="ECO:0000313" key="13">
    <source>
        <dbReference type="EMBL" id="KAG2257896.1"/>
    </source>
</evidence>
<dbReference type="InterPro" id="IPR004523">
    <property type="entry name" value="Asp-tRNA_synthase_2"/>
</dbReference>
<dbReference type="GO" id="GO:0005524">
    <property type="term" value="F:ATP binding"/>
    <property type="evidence" value="ECO:0007669"/>
    <property type="project" value="UniProtKB-KW"/>
</dbReference>
<dbReference type="Proteomes" id="UP000886595">
    <property type="component" value="Unassembled WGS sequence"/>
</dbReference>
<comment type="subcellular location">
    <subcellularLocation>
        <location evidence="1">Cytoplasm</location>
    </subcellularLocation>
</comment>
<dbReference type="InterPro" id="IPR012340">
    <property type="entry name" value="NA-bd_OB-fold"/>
</dbReference>
<dbReference type="PANTHER" id="PTHR43450">
    <property type="entry name" value="ASPARTYL-TRNA SYNTHETASE"/>
    <property type="match status" value="1"/>
</dbReference>
<gene>
    <name evidence="13" type="ORF">Bca52824_077190</name>
</gene>
<dbReference type="InterPro" id="IPR002312">
    <property type="entry name" value="Asp/Asn-tRNA-synth_IIb"/>
</dbReference>
<evidence type="ECO:0000256" key="7">
    <source>
        <dbReference type="ARBA" id="ARBA00022840"/>
    </source>
</evidence>
<protein>
    <recommendedName>
        <fullName evidence="3">aspartate--tRNA ligase</fullName>
        <ecNumber evidence="3">6.1.1.12</ecNumber>
    </recommendedName>
    <alternativeName>
        <fullName evidence="10">Aspartyl-tRNA synthetase</fullName>
    </alternativeName>
</protein>
<dbReference type="PROSITE" id="PS50862">
    <property type="entry name" value="AA_TRNA_LIGASE_II"/>
    <property type="match status" value="1"/>
</dbReference>
<comment type="caution">
    <text evidence="13">The sequence shown here is derived from an EMBL/GenBank/DDBJ whole genome shotgun (WGS) entry which is preliminary data.</text>
</comment>
<feature type="domain" description="Aminoacyl-transfer RNA synthetases class-II family profile" evidence="12">
    <location>
        <begin position="238"/>
        <end position="466"/>
    </location>
</feature>
<dbReference type="GO" id="GO:0003723">
    <property type="term" value="F:RNA binding"/>
    <property type="evidence" value="ECO:0007669"/>
    <property type="project" value="TreeGrafter"/>
</dbReference>
<evidence type="ECO:0000256" key="4">
    <source>
        <dbReference type="ARBA" id="ARBA00022490"/>
    </source>
</evidence>
<evidence type="ECO:0000259" key="12">
    <source>
        <dbReference type="PROSITE" id="PS50862"/>
    </source>
</evidence>
<proteinExistence type="inferred from homology"/>
<dbReference type="Gene3D" id="2.40.50.140">
    <property type="entry name" value="Nucleic acid-binding proteins"/>
    <property type="match status" value="1"/>
</dbReference>
<reference evidence="13 14" key="1">
    <citation type="submission" date="2020-02" db="EMBL/GenBank/DDBJ databases">
        <authorList>
            <person name="Ma Q."/>
            <person name="Huang Y."/>
            <person name="Song X."/>
            <person name="Pei D."/>
        </authorList>
    </citation>
    <scope>NUCLEOTIDE SEQUENCE [LARGE SCALE GENOMIC DNA]</scope>
    <source>
        <strain evidence="13">Sxm20200214</strain>
        <tissue evidence="13">Leaf</tissue>
    </source>
</reference>
<dbReference type="NCBIfam" id="TIGR00458">
    <property type="entry name" value="aspS_nondisc"/>
    <property type="match status" value="1"/>
</dbReference>
<accession>A0A8X7TYC4</accession>
<keyword evidence="9" id="KW-0030">Aminoacyl-tRNA synthetase</keyword>
<dbReference type="AlphaFoldDB" id="A0A8X7TYC4"/>
<dbReference type="GO" id="GO:0005829">
    <property type="term" value="C:cytosol"/>
    <property type="evidence" value="ECO:0007669"/>
    <property type="project" value="TreeGrafter"/>
</dbReference>
<evidence type="ECO:0000256" key="1">
    <source>
        <dbReference type="ARBA" id="ARBA00004496"/>
    </source>
</evidence>